<dbReference type="Pfam" id="PF25597">
    <property type="entry name" value="SH3_retrovirus"/>
    <property type="match status" value="1"/>
</dbReference>
<dbReference type="EMBL" id="JAUESC010000388">
    <property type="protein sequence ID" value="KAK0572217.1"/>
    <property type="molecule type" value="Genomic_DNA"/>
</dbReference>
<dbReference type="Pfam" id="PF07727">
    <property type="entry name" value="RVT_2"/>
    <property type="match status" value="1"/>
</dbReference>
<evidence type="ECO:0000259" key="3">
    <source>
        <dbReference type="PROSITE" id="PS50994"/>
    </source>
</evidence>
<comment type="caution">
    <text evidence="4">The sequence shown here is derived from an EMBL/GenBank/DDBJ whole genome shotgun (WGS) entry which is preliminary data.</text>
</comment>
<keyword evidence="2" id="KW-0378">Hydrolase</keyword>
<dbReference type="PANTHER" id="PTHR42648:SF21">
    <property type="entry name" value="CYSTEINE-RICH RLK (RECEPTOR-LIKE PROTEIN KINASE) 8"/>
    <property type="match status" value="1"/>
</dbReference>
<name>A0AA39VAW2_ACESA</name>
<keyword evidence="1" id="KW-0479">Metal-binding</keyword>
<dbReference type="InterPro" id="IPR013103">
    <property type="entry name" value="RVT_2"/>
</dbReference>
<feature type="domain" description="Integrase catalytic" evidence="3">
    <location>
        <begin position="154"/>
        <end position="323"/>
    </location>
</feature>
<dbReference type="Proteomes" id="UP001168877">
    <property type="component" value="Unassembled WGS sequence"/>
</dbReference>
<dbReference type="InterPro" id="IPR025724">
    <property type="entry name" value="GAG-pre-integrase_dom"/>
</dbReference>
<dbReference type="InterPro" id="IPR036397">
    <property type="entry name" value="RNaseH_sf"/>
</dbReference>
<dbReference type="Pfam" id="PF13976">
    <property type="entry name" value="gag_pre-integrs"/>
    <property type="match status" value="1"/>
</dbReference>
<dbReference type="InterPro" id="IPR043502">
    <property type="entry name" value="DNA/RNA_pol_sf"/>
</dbReference>
<reference evidence="4" key="2">
    <citation type="submission" date="2023-06" db="EMBL/GenBank/DDBJ databases">
        <authorList>
            <person name="Swenson N.G."/>
            <person name="Wegrzyn J.L."/>
            <person name="Mcevoy S.L."/>
        </authorList>
    </citation>
    <scope>NUCLEOTIDE SEQUENCE</scope>
    <source>
        <strain evidence="4">NS2018</strain>
        <tissue evidence="4">Leaf</tissue>
    </source>
</reference>
<dbReference type="InterPro" id="IPR012337">
    <property type="entry name" value="RNaseH-like_sf"/>
</dbReference>
<dbReference type="InterPro" id="IPR057670">
    <property type="entry name" value="SH3_retrovirus"/>
</dbReference>
<reference evidence="4" key="1">
    <citation type="journal article" date="2022" name="Plant J.">
        <title>Strategies of tolerance reflected in two North American maple genomes.</title>
        <authorList>
            <person name="McEvoy S.L."/>
            <person name="Sezen U.U."/>
            <person name="Trouern-Trend A."/>
            <person name="McMahon S.M."/>
            <person name="Schaberg P.G."/>
            <person name="Yang J."/>
            <person name="Wegrzyn J.L."/>
            <person name="Swenson N.G."/>
        </authorList>
    </citation>
    <scope>NUCLEOTIDE SEQUENCE</scope>
    <source>
        <strain evidence="4">NS2018</strain>
    </source>
</reference>
<dbReference type="AlphaFoldDB" id="A0AA39VAW2"/>
<sequence length="953" mass="108637">MSLLVMDPKEMLGKGTISVPGLPSLSNALFVDGLKANLISISHLSDEGYSVLFSKDYCSILKPDGQTLLKGMRSSDNCYCLEARIVSNHVSMDEQIELWHERLGHMNFRDLRTLGKFNCVRGLPKLGKKANGICGPCQQGKQTKSMHKKGKYLTTKEPLELLHMDLMGPMQTESLGGKRYIFVCVDDFSRFTWTYFLREKSETFDKFKMLCTKLQNEMNSNIRSIKRIRSDHGREFENATFETFCNGLGISHEFSAPRTPQQNGVVERKNRVLQEMARVMLLSNNVPRNLWAEAINTACYIGNRVFLRPGTRNTSYELWKGKRPNVSYFHTFGSKCYILNDRDQLGKFDAKSDEGIFIGYALNSRAYRVFNLKTLSVMESSNVVFDDTRLKSNDHEEEVIFSDDSPLEKVVVSPNVGTSNVNNDGTQPIDRVPLLDSKEPAPWVRKLHDKEDIIGEVNEGVRTRRQLANLISYTCYTSQIEPKKVEEALNDEFWVLAMQEELSQFERNEVWTLVPRPKTTNVIGTKWIFRNKSDEDGNIVRNKARLVAQGYSQIEGIDFEETFAPVARLESIRLLLSISCVHKFKLHQMDVKSAFLNGFLQEEVFVEQPKGFVDAHHPNHVYRLKKALYGLKQAPRAWYERLTQFLVDNNYTRGSVDKTLFIKRDNDELFIAQIYVDDIVFGSTNNTKVQQFVDVMSLEFEMSLVGELSYFLGLQIRQMHDGIFITQAKYAKNLVKKFGLEKAKHCDTPMSTTLKLSKDASGTKRILRSPTSLVKRIIRYVNGTSNYGIWYSFDTNASLVGFSDADWAGNCDDRKSTSGGCFFLGNNLVSWFCKKQNSISLSTAEAEYIAAGSGCTQLLWMKQMLVDYGFNQGTLTLFCDNMSAINISKNPVQHSRTKHIDIRHHFIRELVENKCIVLEHVGTNDQLADLFTKPLDATRFKTLSRSIGICLVE</sequence>
<dbReference type="GO" id="GO:0015074">
    <property type="term" value="P:DNA integration"/>
    <property type="evidence" value="ECO:0007669"/>
    <property type="project" value="InterPro"/>
</dbReference>
<dbReference type="PANTHER" id="PTHR42648">
    <property type="entry name" value="TRANSPOSASE, PUTATIVE-RELATED"/>
    <property type="match status" value="1"/>
</dbReference>
<evidence type="ECO:0000313" key="4">
    <source>
        <dbReference type="EMBL" id="KAK0572217.1"/>
    </source>
</evidence>
<dbReference type="Pfam" id="PF00665">
    <property type="entry name" value="rve"/>
    <property type="match status" value="1"/>
</dbReference>
<dbReference type="SUPFAM" id="SSF56672">
    <property type="entry name" value="DNA/RNA polymerases"/>
    <property type="match status" value="1"/>
</dbReference>
<proteinExistence type="predicted"/>
<evidence type="ECO:0000256" key="1">
    <source>
        <dbReference type="ARBA" id="ARBA00022723"/>
    </source>
</evidence>
<dbReference type="SUPFAM" id="SSF53098">
    <property type="entry name" value="Ribonuclease H-like"/>
    <property type="match status" value="1"/>
</dbReference>
<dbReference type="GO" id="GO:0046872">
    <property type="term" value="F:metal ion binding"/>
    <property type="evidence" value="ECO:0007669"/>
    <property type="project" value="UniProtKB-KW"/>
</dbReference>
<dbReference type="CDD" id="cd09272">
    <property type="entry name" value="RNase_HI_RT_Ty1"/>
    <property type="match status" value="1"/>
</dbReference>
<organism evidence="4 5">
    <name type="scientific">Acer saccharum</name>
    <name type="common">Sugar maple</name>
    <dbReference type="NCBI Taxonomy" id="4024"/>
    <lineage>
        <taxon>Eukaryota</taxon>
        <taxon>Viridiplantae</taxon>
        <taxon>Streptophyta</taxon>
        <taxon>Embryophyta</taxon>
        <taxon>Tracheophyta</taxon>
        <taxon>Spermatophyta</taxon>
        <taxon>Magnoliopsida</taxon>
        <taxon>eudicotyledons</taxon>
        <taxon>Gunneridae</taxon>
        <taxon>Pentapetalae</taxon>
        <taxon>rosids</taxon>
        <taxon>malvids</taxon>
        <taxon>Sapindales</taxon>
        <taxon>Sapindaceae</taxon>
        <taxon>Hippocastanoideae</taxon>
        <taxon>Acereae</taxon>
        <taxon>Acer</taxon>
    </lineage>
</organism>
<dbReference type="InterPro" id="IPR001584">
    <property type="entry name" value="Integrase_cat-core"/>
</dbReference>
<dbReference type="GO" id="GO:0003676">
    <property type="term" value="F:nucleic acid binding"/>
    <property type="evidence" value="ECO:0007669"/>
    <property type="project" value="InterPro"/>
</dbReference>
<gene>
    <name evidence="4" type="ORF">LWI29_028017</name>
</gene>
<dbReference type="InterPro" id="IPR039537">
    <property type="entry name" value="Retrotran_Ty1/copia-like"/>
</dbReference>
<protein>
    <recommendedName>
        <fullName evidence="3">Integrase catalytic domain-containing protein</fullName>
    </recommendedName>
</protein>
<evidence type="ECO:0000256" key="2">
    <source>
        <dbReference type="ARBA" id="ARBA00022801"/>
    </source>
</evidence>
<dbReference type="PROSITE" id="PS50994">
    <property type="entry name" value="INTEGRASE"/>
    <property type="match status" value="1"/>
</dbReference>
<dbReference type="Gene3D" id="3.30.420.10">
    <property type="entry name" value="Ribonuclease H-like superfamily/Ribonuclease H"/>
    <property type="match status" value="1"/>
</dbReference>
<keyword evidence="5" id="KW-1185">Reference proteome</keyword>
<accession>A0AA39VAW2</accession>
<dbReference type="GO" id="GO:0016787">
    <property type="term" value="F:hydrolase activity"/>
    <property type="evidence" value="ECO:0007669"/>
    <property type="project" value="UniProtKB-KW"/>
</dbReference>
<evidence type="ECO:0000313" key="5">
    <source>
        <dbReference type="Proteomes" id="UP001168877"/>
    </source>
</evidence>